<dbReference type="EMBL" id="AMZH03029899">
    <property type="protein sequence ID" value="RRT33101.1"/>
    <property type="molecule type" value="Genomic_DNA"/>
</dbReference>
<accession>A0A426X0V5</accession>
<sequence length="102" mass="10872">SPITKSLAGVTMPLAARAACKGSAHGGVAYGHNSRPQAGATIDGGDNLTSSRGEHEGVNGTHNAMTGDRDTWRCAEDMTESMMMRKTITGYEDVLIHRSYFE</sequence>
<proteinExistence type="predicted"/>
<feature type="non-terminal residue" evidence="2">
    <location>
        <position position="1"/>
    </location>
</feature>
<protein>
    <submittedName>
        <fullName evidence="2">Uncharacterized protein</fullName>
    </submittedName>
</protein>
<evidence type="ECO:0000313" key="3">
    <source>
        <dbReference type="Proteomes" id="UP000287651"/>
    </source>
</evidence>
<dbReference type="AlphaFoldDB" id="A0A426X0V5"/>
<comment type="caution">
    <text evidence="2">The sequence shown here is derived from an EMBL/GenBank/DDBJ whole genome shotgun (WGS) entry which is preliminary data.</text>
</comment>
<dbReference type="Proteomes" id="UP000287651">
    <property type="component" value="Unassembled WGS sequence"/>
</dbReference>
<gene>
    <name evidence="2" type="ORF">B296_00057478</name>
</gene>
<organism evidence="2 3">
    <name type="scientific">Ensete ventricosum</name>
    <name type="common">Abyssinian banana</name>
    <name type="synonym">Musa ensete</name>
    <dbReference type="NCBI Taxonomy" id="4639"/>
    <lineage>
        <taxon>Eukaryota</taxon>
        <taxon>Viridiplantae</taxon>
        <taxon>Streptophyta</taxon>
        <taxon>Embryophyta</taxon>
        <taxon>Tracheophyta</taxon>
        <taxon>Spermatophyta</taxon>
        <taxon>Magnoliopsida</taxon>
        <taxon>Liliopsida</taxon>
        <taxon>Zingiberales</taxon>
        <taxon>Musaceae</taxon>
        <taxon>Ensete</taxon>
    </lineage>
</organism>
<feature type="region of interest" description="Disordered" evidence="1">
    <location>
        <begin position="25"/>
        <end position="67"/>
    </location>
</feature>
<evidence type="ECO:0000313" key="2">
    <source>
        <dbReference type="EMBL" id="RRT33101.1"/>
    </source>
</evidence>
<evidence type="ECO:0000256" key="1">
    <source>
        <dbReference type="SAM" id="MobiDB-lite"/>
    </source>
</evidence>
<reference evidence="2 3" key="1">
    <citation type="journal article" date="2014" name="Agronomy (Basel)">
        <title>A Draft Genome Sequence for Ensete ventricosum, the Drought-Tolerant Tree Against Hunger.</title>
        <authorList>
            <person name="Harrison J."/>
            <person name="Moore K.A."/>
            <person name="Paszkiewicz K."/>
            <person name="Jones T."/>
            <person name="Grant M."/>
            <person name="Ambacheew D."/>
            <person name="Muzemil S."/>
            <person name="Studholme D.J."/>
        </authorList>
    </citation>
    <scope>NUCLEOTIDE SEQUENCE [LARGE SCALE GENOMIC DNA]</scope>
</reference>
<name>A0A426X0V5_ENSVE</name>